<sequence>MDNLWSLQVVKFEQNSIRLLNIDTGVEFFAEDIFVLVCPVASVSDIATYIAELPPKLQRRRYVQSENNEIREVDTLCWLALKYVFNIFAYQRQREFVRWLRKDIAKKFGDRQKCNIVKSKSATHSSGLELVVTKLNSLHWFNSVNNTQLDALSTMYLQSEFSFFSAPPMLLPAIKMYSDNTNLSSNSDKSITQTTYLNFLYKKVDIPQLTATVEVNLLNQLSRKCYLSCCQLIMENENISYYDLYQSFVSNANDLLLAQELDVTIVFHYSAKALPFSICNVLKGGIFLQALELCGVHQIFDLQAVLNLKLAYLTWLMKLANKILVLV</sequence>
<dbReference type="Proteomes" id="UP000629098">
    <property type="component" value="Unassembled WGS sequence"/>
</dbReference>
<comment type="caution">
    <text evidence="1">The sequence shown here is derived from an EMBL/GenBank/DDBJ whole genome shotgun (WGS) entry which is preliminary data.</text>
</comment>
<evidence type="ECO:0000313" key="2">
    <source>
        <dbReference type="Proteomes" id="UP000629098"/>
    </source>
</evidence>
<protein>
    <submittedName>
        <fullName evidence="1">Uncharacterized protein</fullName>
    </submittedName>
</protein>
<organism evidence="1 2">
    <name type="scientific">Iningainema tapete BLCC-T55</name>
    <dbReference type="NCBI Taxonomy" id="2748662"/>
    <lineage>
        <taxon>Bacteria</taxon>
        <taxon>Bacillati</taxon>
        <taxon>Cyanobacteriota</taxon>
        <taxon>Cyanophyceae</taxon>
        <taxon>Nostocales</taxon>
        <taxon>Scytonemataceae</taxon>
        <taxon>Iningainema tapete</taxon>
    </lineage>
</organism>
<keyword evidence="2" id="KW-1185">Reference proteome</keyword>
<evidence type="ECO:0000313" key="1">
    <source>
        <dbReference type="EMBL" id="MBD2772068.1"/>
    </source>
</evidence>
<proteinExistence type="predicted"/>
<dbReference type="RefSeq" id="WP_190826356.1">
    <property type="nucleotide sequence ID" value="NZ_CAWPPI010000034.1"/>
</dbReference>
<accession>A0A8J7BX19</accession>
<dbReference type="AlphaFoldDB" id="A0A8J7BX19"/>
<gene>
    <name evidence="1" type="ORF">ICL16_08205</name>
</gene>
<reference evidence="1" key="1">
    <citation type="submission" date="2020-09" db="EMBL/GenBank/DDBJ databases">
        <title>Iningainema tapete sp. nov. (Scytonemataceae, Cyanobacteria) from greenhouses in central Florida (USA) produces two types of nodularin with biosynthetic potential for microcystin-LR and anabaenopeptins.</title>
        <authorList>
            <person name="Berthold D.E."/>
            <person name="Lefler F.W."/>
            <person name="Huang I.-S."/>
            <person name="Abdulla H."/>
            <person name="Zimba P.V."/>
            <person name="Laughinghouse H.D. IV."/>
        </authorList>
    </citation>
    <scope>NUCLEOTIDE SEQUENCE</scope>
    <source>
        <strain evidence="1">BLCCT55</strain>
    </source>
</reference>
<dbReference type="EMBL" id="JACXAE010000034">
    <property type="protein sequence ID" value="MBD2772068.1"/>
    <property type="molecule type" value="Genomic_DNA"/>
</dbReference>
<name>A0A8J7BX19_9CYAN</name>